<sequence length="462" mass="53926">MNRCIYYIFIINILYYLSSSFAFAQEINKFLGLRYDEDYRFLAKDSLPNWYKDLKFNPLNKDKSKFVSQGGEVRYLMQYFKNEDWGDAPVDYTSFYTRFLYHTDWHWSSYIRFFGQLSSTFANGRVTPNRGIDETRLDLHQAFLDVYFSLQSSAKLTFRVGRQELLYSSQRLISVREGPNNRQSFDAVKLFYKNEIWQMDVFYAQPVINKANIFDDNSTTDRKVWSLYVVRRKVPIVSNVDLYYIGNYNRIIQFNGVAGEELRHSFGTRIWHKGQQWTYDLEALYQLGSWGEQAIRAYTASANVTYSPKMCKLSPTFGLKTEFISGDRQKDDQRLNTFNPLFPRGAYFGLAALIGPANLVDLHPSIEINITPKLVFGIDYDVFWRYSLQDGIYGPNVVLIYGDRESKEAYIGKQLGISLEYTPNRHFSIVPEVTWFSAGNYLKEVSSGKDVLFGAVTMQFKY</sequence>
<feature type="domain" description="Alginate export" evidence="2">
    <location>
        <begin position="67"/>
        <end position="444"/>
    </location>
</feature>
<keyword evidence="1" id="KW-0472">Membrane</keyword>
<gene>
    <name evidence="3" type="ORF">SAMN04488541_1005158</name>
</gene>
<evidence type="ECO:0000259" key="2">
    <source>
        <dbReference type="Pfam" id="PF13372"/>
    </source>
</evidence>
<dbReference type="OrthoDB" id="311329at2"/>
<dbReference type="InterPro" id="IPR025388">
    <property type="entry name" value="Alginate_export_dom"/>
</dbReference>
<dbReference type="RefSeq" id="WP_091540737.1">
    <property type="nucleotide sequence ID" value="NZ_FONY01000005.1"/>
</dbReference>
<reference evidence="3 4" key="1">
    <citation type="submission" date="2016-10" db="EMBL/GenBank/DDBJ databases">
        <authorList>
            <person name="de Groot N.N."/>
        </authorList>
    </citation>
    <scope>NUCLEOTIDE SEQUENCE [LARGE SCALE GENOMIC DNA]</scope>
    <source>
        <strain>GEY</strain>
        <strain evidence="4">DSM 9560</strain>
    </source>
</reference>
<keyword evidence="1" id="KW-1133">Transmembrane helix</keyword>
<keyword evidence="1" id="KW-0812">Transmembrane</keyword>
<dbReference type="EMBL" id="FONY01000005">
    <property type="protein sequence ID" value="SFE71921.1"/>
    <property type="molecule type" value="Genomic_DNA"/>
</dbReference>
<proteinExistence type="predicted"/>
<feature type="transmembrane region" description="Helical" evidence="1">
    <location>
        <begin position="6"/>
        <end position="24"/>
    </location>
</feature>
<dbReference type="STRING" id="1003.SAMN04488541_1005158"/>
<protein>
    <submittedName>
        <fullName evidence="3">Alginate export</fullName>
    </submittedName>
</protein>
<evidence type="ECO:0000313" key="4">
    <source>
        <dbReference type="Proteomes" id="UP000199513"/>
    </source>
</evidence>
<dbReference type="Proteomes" id="UP000199513">
    <property type="component" value="Unassembled WGS sequence"/>
</dbReference>
<keyword evidence="4" id="KW-1185">Reference proteome</keyword>
<dbReference type="InterPro" id="IPR053728">
    <property type="entry name" value="Alginate_Permeability_Chnl"/>
</dbReference>
<dbReference type="Pfam" id="PF13372">
    <property type="entry name" value="Alginate_exp"/>
    <property type="match status" value="1"/>
</dbReference>
<name>A0A1I2CUC9_9BACT</name>
<evidence type="ECO:0000256" key="1">
    <source>
        <dbReference type="SAM" id="Phobius"/>
    </source>
</evidence>
<evidence type="ECO:0000313" key="3">
    <source>
        <dbReference type="EMBL" id="SFE71921.1"/>
    </source>
</evidence>
<accession>A0A1I2CUC9</accession>
<dbReference type="AlphaFoldDB" id="A0A1I2CUC9"/>
<organism evidence="3 4">
    <name type="scientific">Thermoflexibacter ruber</name>
    <dbReference type="NCBI Taxonomy" id="1003"/>
    <lineage>
        <taxon>Bacteria</taxon>
        <taxon>Pseudomonadati</taxon>
        <taxon>Bacteroidota</taxon>
        <taxon>Cytophagia</taxon>
        <taxon>Cytophagales</taxon>
        <taxon>Thermoflexibacteraceae</taxon>
        <taxon>Thermoflexibacter</taxon>
    </lineage>
</organism>
<dbReference type="Gene3D" id="2.40.160.100">
    <property type="match status" value="1"/>
</dbReference>